<dbReference type="InterPro" id="IPR011010">
    <property type="entry name" value="DNA_brk_join_enz"/>
</dbReference>
<proteinExistence type="predicted"/>
<dbReference type="CDD" id="cd01188">
    <property type="entry name" value="INT_RitA_C_like"/>
    <property type="match status" value="1"/>
</dbReference>
<keyword evidence="2" id="KW-0229">DNA integration</keyword>
<accession>A0A733VL86</accession>
<reference evidence="8" key="1">
    <citation type="journal article" date="2018" name="Genome Biol.">
        <title>SKESA: strategic k-mer extension for scrupulous assemblies.</title>
        <authorList>
            <person name="Souvorov A."/>
            <person name="Agarwala R."/>
            <person name="Lipman D.J."/>
        </authorList>
    </citation>
    <scope>NUCLEOTIDE SEQUENCE</scope>
    <source>
        <strain evidence="8">12-2229</strain>
    </source>
</reference>
<dbReference type="GO" id="GO:0015074">
    <property type="term" value="P:DNA integration"/>
    <property type="evidence" value="ECO:0007669"/>
    <property type="project" value="UniProtKB-KW"/>
</dbReference>
<keyword evidence="1" id="KW-0159">Chromosome partition</keyword>
<evidence type="ECO:0000313" key="8">
    <source>
        <dbReference type="EMBL" id="HAE6051199.1"/>
    </source>
</evidence>
<feature type="domain" description="Tyr recombinase" evidence="6">
    <location>
        <begin position="128"/>
        <end position="315"/>
    </location>
</feature>
<dbReference type="InterPro" id="IPR050090">
    <property type="entry name" value="Tyrosine_recombinase_XerCD"/>
</dbReference>
<dbReference type="Gene3D" id="1.10.150.130">
    <property type="match status" value="1"/>
</dbReference>
<dbReference type="GO" id="GO:0006310">
    <property type="term" value="P:DNA recombination"/>
    <property type="evidence" value="ECO:0007669"/>
    <property type="project" value="UniProtKB-KW"/>
</dbReference>
<protein>
    <submittedName>
        <fullName evidence="8">Tyrosine-type recombinase/integrase</fullName>
    </submittedName>
</protein>
<organism evidence="8">
    <name type="scientific">Salmonella enterica subsp. enterica serovar Javiana</name>
    <dbReference type="NCBI Taxonomy" id="363569"/>
    <lineage>
        <taxon>Bacteria</taxon>
        <taxon>Pseudomonadati</taxon>
        <taxon>Pseudomonadota</taxon>
        <taxon>Gammaproteobacteria</taxon>
        <taxon>Enterobacterales</taxon>
        <taxon>Enterobacteriaceae</taxon>
        <taxon>Salmonella</taxon>
    </lineage>
</organism>
<dbReference type="PANTHER" id="PTHR30349">
    <property type="entry name" value="PHAGE INTEGRASE-RELATED"/>
    <property type="match status" value="1"/>
</dbReference>
<dbReference type="GO" id="GO:0007059">
    <property type="term" value="P:chromosome segregation"/>
    <property type="evidence" value="ECO:0007669"/>
    <property type="project" value="UniProtKB-KW"/>
</dbReference>
<evidence type="ECO:0000256" key="3">
    <source>
        <dbReference type="ARBA" id="ARBA00023125"/>
    </source>
</evidence>
<dbReference type="EMBL" id="DAASLT010000007">
    <property type="protein sequence ID" value="HAE6051199.1"/>
    <property type="molecule type" value="Genomic_DNA"/>
</dbReference>
<dbReference type="InterPro" id="IPR044068">
    <property type="entry name" value="CB"/>
</dbReference>
<dbReference type="InterPro" id="IPR004107">
    <property type="entry name" value="Integrase_SAM-like_N"/>
</dbReference>
<feature type="domain" description="Core-binding (CB)" evidence="7">
    <location>
        <begin position="24"/>
        <end position="105"/>
    </location>
</feature>
<dbReference type="PANTHER" id="PTHR30349:SF81">
    <property type="entry name" value="TYROSINE RECOMBINASE XERC"/>
    <property type="match status" value="1"/>
</dbReference>
<dbReference type="InterPro" id="IPR013762">
    <property type="entry name" value="Integrase-like_cat_sf"/>
</dbReference>
<dbReference type="GO" id="GO:0003677">
    <property type="term" value="F:DNA binding"/>
    <property type="evidence" value="ECO:0007669"/>
    <property type="project" value="UniProtKB-UniRule"/>
</dbReference>
<dbReference type="Pfam" id="PF02899">
    <property type="entry name" value="Phage_int_SAM_1"/>
    <property type="match status" value="1"/>
</dbReference>
<dbReference type="AlphaFoldDB" id="A0A733VL86"/>
<evidence type="ECO:0000256" key="4">
    <source>
        <dbReference type="ARBA" id="ARBA00023172"/>
    </source>
</evidence>
<evidence type="ECO:0000259" key="6">
    <source>
        <dbReference type="PROSITE" id="PS51898"/>
    </source>
</evidence>
<dbReference type="Pfam" id="PF00589">
    <property type="entry name" value="Phage_integrase"/>
    <property type="match status" value="1"/>
</dbReference>
<evidence type="ECO:0000256" key="2">
    <source>
        <dbReference type="ARBA" id="ARBA00022908"/>
    </source>
</evidence>
<dbReference type="PROSITE" id="PS51898">
    <property type="entry name" value="TYR_RECOMBINASE"/>
    <property type="match status" value="1"/>
</dbReference>
<dbReference type="Gene3D" id="1.10.443.10">
    <property type="entry name" value="Intergrase catalytic core"/>
    <property type="match status" value="1"/>
</dbReference>
<name>A0A733VL86_SALET</name>
<comment type="caution">
    <text evidence="8">The sequence shown here is derived from an EMBL/GenBank/DDBJ whole genome shotgun (WGS) entry which is preliminary data.</text>
</comment>
<dbReference type="InterPro" id="IPR002104">
    <property type="entry name" value="Integrase_catalytic"/>
</dbReference>
<sequence length="325" mass="36129">MLGDFVAHGAVLRRYDRRADKLTADQAELIGKFQAGLRAEGCAVSTVRTYGTLAGEFLSFVDTRCRLADCDARTVEAFVATLSGYQAKTVEQKLCAVRSFLRYAGRQGQVDADVLKAVPAVKSSKYARVPSVWDAADVTRILDAIDRGNPGGKRDYAIITLVTRLGLRSIDVKRLELDDFDWPGNRLWVRQTKTGRRIQLPLLKDVGWAVIDYIRHGRPSTDCRQVFLRHTAPIGPFSDQDHLHQILCKHARVAHVALRDHRRHGMHSLRHTLATRLMEGGTPIEEIADILGHQSVGTTGVYLKTSLGLLRQCALNPDATSEEVL</sequence>
<evidence type="ECO:0000256" key="5">
    <source>
        <dbReference type="PROSITE-ProRule" id="PRU01248"/>
    </source>
</evidence>
<evidence type="ECO:0000259" key="7">
    <source>
        <dbReference type="PROSITE" id="PS51900"/>
    </source>
</evidence>
<keyword evidence="4" id="KW-0233">DNA recombination</keyword>
<dbReference type="InterPro" id="IPR010998">
    <property type="entry name" value="Integrase_recombinase_N"/>
</dbReference>
<evidence type="ECO:0000256" key="1">
    <source>
        <dbReference type="ARBA" id="ARBA00022829"/>
    </source>
</evidence>
<keyword evidence="3 5" id="KW-0238">DNA-binding</keyword>
<gene>
    <name evidence="8" type="ORF">G4I76_002987</name>
</gene>
<dbReference type="PROSITE" id="PS51900">
    <property type="entry name" value="CB"/>
    <property type="match status" value="1"/>
</dbReference>
<dbReference type="SUPFAM" id="SSF56349">
    <property type="entry name" value="DNA breaking-rejoining enzymes"/>
    <property type="match status" value="1"/>
</dbReference>
<reference evidence="8" key="2">
    <citation type="submission" date="2018-07" db="EMBL/GenBank/DDBJ databases">
        <authorList>
            <consortium name="NCBI Pathogen Detection Project"/>
        </authorList>
    </citation>
    <scope>NUCLEOTIDE SEQUENCE</scope>
    <source>
        <strain evidence="8">12-2229</strain>
    </source>
</reference>